<proteinExistence type="predicted"/>
<sequence length="64" mass="7013">MVDRGQLSGYCFILSSPAATAGKPFKINAVYLRCSNKVYIILTSTKIRISGVDVEKFDDEHSTG</sequence>
<dbReference type="InterPro" id="IPR000915">
    <property type="entry name" value="60S_ribosomal_eL6"/>
</dbReference>
<gene>
    <name evidence="1" type="ORF">MUK42_12745</name>
</gene>
<dbReference type="GO" id="GO:0006412">
    <property type="term" value="P:translation"/>
    <property type="evidence" value="ECO:0007669"/>
    <property type="project" value="InterPro"/>
</dbReference>
<evidence type="ECO:0000313" key="2">
    <source>
        <dbReference type="Proteomes" id="UP001055439"/>
    </source>
</evidence>
<dbReference type="GO" id="GO:0003735">
    <property type="term" value="F:structural constituent of ribosome"/>
    <property type="evidence" value="ECO:0007669"/>
    <property type="project" value="InterPro"/>
</dbReference>
<protein>
    <submittedName>
        <fullName evidence="1">Uncharacterized protein</fullName>
    </submittedName>
</protein>
<reference evidence="1" key="1">
    <citation type="submission" date="2022-05" db="EMBL/GenBank/DDBJ databases">
        <title>The Musa troglodytarum L. genome provides insights into the mechanism of non-climacteric behaviour and enrichment of carotenoids.</title>
        <authorList>
            <person name="Wang J."/>
        </authorList>
    </citation>
    <scope>NUCLEOTIDE SEQUENCE</scope>
    <source>
        <tissue evidence="1">Leaf</tissue>
    </source>
</reference>
<dbReference type="AlphaFoldDB" id="A0A9E7H844"/>
<evidence type="ECO:0000313" key="1">
    <source>
        <dbReference type="EMBL" id="URE28531.1"/>
    </source>
</evidence>
<dbReference type="Pfam" id="PF01159">
    <property type="entry name" value="Ribosomal_L6e"/>
    <property type="match status" value="1"/>
</dbReference>
<dbReference type="OrthoDB" id="2436667at2759"/>
<dbReference type="EMBL" id="CP097510">
    <property type="protein sequence ID" value="URE28531.1"/>
    <property type="molecule type" value="Genomic_DNA"/>
</dbReference>
<accession>A0A9E7H844</accession>
<dbReference type="Proteomes" id="UP001055439">
    <property type="component" value="Chromosome 8"/>
</dbReference>
<dbReference type="GO" id="GO:0005840">
    <property type="term" value="C:ribosome"/>
    <property type="evidence" value="ECO:0007669"/>
    <property type="project" value="InterPro"/>
</dbReference>
<organism evidence="1 2">
    <name type="scientific">Musa troglodytarum</name>
    <name type="common">fe'i banana</name>
    <dbReference type="NCBI Taxonomy" id="320322"/>
    <lineage>
        <taxon>Eukaryota</taxon>
        <taxon>Viridiplantae</taxon>
        <taxon>Streptophyta</taxon>
        <taxon>Embryophyta</taxon>
        <taxon>Tracheophyta</taxon>
        <taxon>Spermatophyta</taxon>
        <taxon>Magnoliopsida</taxon>
        <taxon>Liliopsida</taxon>
        <taxon>Zingiberales</taxon>
        <taxon>Musaceae</taxon>
        <taxon>Musa</taxon>
    </lineage>
</organism>
<name>A0A9E7H844_9LILI</name>
<keyword evidence="2" id="KW-1185">Reference proteome</keyword>